<feature type="binding site" evidence="8">
    <location>
        <position position="123"/>
    </location>
    <ligand>
        <name>L-histidine</name>
        <dbReference type="ChEBI" id="CHEBI:57595"/>
    </ligand>
</feature>
<evidence type="ECO:0000256" key="3">
    <source>
        <dbReference type="ARBA" id="ARBA00022840"/>
    </source>
</evidence>
<dbReference type="EMBL" id="MGGM01000022">
    <property type="protein sequence ID" value="OGM28939.1"/>
    <property type="molecule type" value="Genomic_DNA"/>
</dbReference>
<evidence type="ECO:0000256" key="4">
    <source>
        <dbReference type="ARBA" id="ARBA00022917"/>
    </source>
</evidence>
<comment type="catalytic activity">
    <reaction evidence="6 7">
        <text>tRNA(His) + L-histidine + ATP = L-histidyl-tRNA(His) + AMP + diphosphate + H(+)</text>
        <dbReference type="Rhea" id="RHEA:17313"/>
        <dbReference type="Rhea" id="RHEA-COMP:9665"/>
        <dbReference type="Rhea" id="RHEA-COMP:9689"/>
        <dbReference type="ChEBI" id="CHEBI:15378"/>
        <dbReference type="ChEBI" id="CHEBI:30616"/>
        <dbReference type="ChEBI" id="CHEBI:33019"/>
        <dbReference type="ChEBI" id="CHEBI:57595"/>
        <dbReference type="ChEBI" id="CHEBI:78442"/>
        <dbReference type="ChEBI" id="CHEBI:78527"/>
        <dbReference type="ChEBI" id="CHEBI:456215"/>
        <dbReference type="EC" id="6.1.1.21"/>
    </reaction>
</comment>
<dbReference type="SUPFAM" id="SSF52954">
    <property type="entry name" value="Class II aaRS ABD-related"/>
    <property type="match status" value="1"/>
</dbReference>
<comment type="subunit">
    <text evidence="7">Homodimer.</text>
</comment>
<name>A0A1F7YPV6_9BACT</name>
<organism evidence="10 11">
    <name type="scientific">Candidatus Woesebacteria bacterium RIFCSPHIGHO2_01_FULL_41_10</name>
    <dbReference type="NCBI Taxonomy" id="1802500"/>
    <lineage>
        <taxon>Bacteria</taxon>
        <taxon>Candidatus Woeseibacteriota</taxon>
    </lineage>
</organism>
<comment type="similarity">
    <text evidence="1 7">Belongs to the class-II aminoacyl-tRNA synthetase family.</text>
</comment>
<feature type="domain" description="Aminoacyl-transfer RNA synthetases class-II family profile" evidence="9">
    <location>
        <begin position="1"/>
        <end position="326"/>
    </location>
</feature>
<evidence type="ECO:0000256" key="1">
    <source>
        <dbReference type="ARBA" id="ARBA00008226"/>
    </source>
</evidence>
<dbReference type="GO" id="GO:0005737">
    <property type="term" value="C:cytoplasm"/>
    <property type="evidence" value="ECO:0007669"/>
    <property type="project" value="UniProtKB-SubCell"/>
</dbReference>
<evidence type="ECO:0000313" key="10">
    <source>
        <dbReference type="EMBL" id="OGM28939.1"/>
    </source>
</evidence>
<dbReference type="GO" id="GO:0004821">
    <property type="term" value="F:histidine-tRNA ligase activity"/>
    <property type="evidence" value="ECO:0007669"/>
    <property type="project" value="UniProtKB-UniRule"/>
</dbReference>
<sequence>MSKKIQTLKGFRDFLPSEQRKRQIVINTLKEVFELYGFEPLETPALEYDELLSGKYGDEGEKLMYRFTDLGGRKIALRYDQTVPLVRVMIQNQDLPLPFKRYQIQPVWRAENTQKGRYREFLQCDIDIVGSCSLLADAEIISCALKSAQALGFKDVRMLINDRAAFKDLKSEFVAAIDKLKKIGNEGVVAELVRKGMDKRSAEGLTKSLNKGNPPPSYQVIKKYLENYGFEEGRDFEFDPTIARGLDYYTGPIFELVSNSYKSGSLGGGGRYDKLIGKFFGQDIYATGFAFGFDRLVELLEEKKLFTSNQSSTKVLVTIYSQELRPKSLDAISFLRDKSINSEIWLNEKGMERLDKQLKYANKKNIPFVIVIGPEEAKKGVVVLKNMKTGEQMEDSLESVVKKQLIKKPQ</sequence>
<evidence type="ECO:0000256" key="7">
    <source>
        <dbReference type="HAMAP-Rule" id="MF_00127"/>
    </source>
</evidence>
<keyword evidence="2 7" id="KW-0547">Nucleotide-binding</keyword>
<dbReference type="SUPFAM" id="SSF55681">
    <property type="entry name" value="Class II aaRS and biotin synthetases"/>
    <property type="match status" value="1"/>
</dbReference>
<dbReference type="InterPro" id="IPR045864">
    <property type="entry name" value="aa-tRNA-synth_II/BPL/LPL"/>
</dbReference>
<feature type="binding site" evidence="8">
    <location>
        <position position="127"/>
    </location>
    <ligand>
        <name>L-histidine</name>
        <dbReference type="ChEBI" id="CHEBI:57595"/>
    </ligand>
</feature>
<evidence type="ECO:0000256" key="5">
    <source>
        <dbReference type="ARBA" id="ARBA00023146"/>
    </source>
</evidence>
<dbReference type="PIRSF" id="PIRSF001549">
    <property type="entry name" value="His-tRNA_synth"/>
    <property type="match status" value="1"/>
</dbReference>
<dbReference type="Pfam" id="PF03129">
    <property type="entry name" value="HGTP_anticodon"/>
    <property type="match status" value="1"/>
</dbReference>
<dbReference type="InterPro" id="IPR004154">
    <property type="entry name" value="Anticodon-bd"/>
</dbReference>
<dbReference type="GO" id="GO:0005524">
    <property type="term" value="F:ATP binding"/>
    <property type="evidence" value="ECO:0007669"/>
    <property type="project" value="UniProtKB-UniRule"/>
</dbReference>
<dbReference type="EC" id="6.1.1.21" evidence="7"/>
<dbReference type="AlphaFoldDB" id="A0A1F7YPV6"/>
<feature type="binding site" evidence="8">
    <location>
        <begin position="248"/>
        <end position="249"/>
    </location>
    <ligand>
        <name>L-histidine</name>
        <dbReference type="ChEBI" id="CHEBI:57595"/>
    </ligand>
</feature>
<keyword evidence="7" id="KW-0963">Cytoplasm</keyword>
<feature type="binding site" evidence="8">
    <location>
        <position position="244"/>
    </location>
    <ligand>
        <name>L-histidine</name>
        <dbReference type="ChEBI" id="CHEBI:57595"/>
    </ligand>
</feature>
<dbReference type="Gene3D" id="3.40.50.800">
    <property type="entry name" value="Anticodon-binding domain"/>
    <property type="match status" value="1"/>
</dbReference>
<evidence type="ECO:0000313" key="11">
    <source>
        <dbReference type="Proteomes" id="UP000177263"/>
    </source>
</evidence>
<evidence type="ECO:0000256" key="8">
    <source>
        <dbReference type="PIRSR" id="PIRSR001549-1"/>
    </source>
</evidence>
<dbReference type="InterPro" id="IPR004516">
    <property type="entry name" value="HisRS/HisZ"/>
</dbReference>
<accession>A0A1F7YPV6</accession>
<dbReference type="Proteomes" id="UP000177263">
    <property type="component" value="Unassembled WGS sequence"/>
</dbReference>
<keyword evidence="4 7" id="KW-0648">Protein biosynthesis</keyword>
<keyword evidence="7 10" id="KW-0436">Ligase</keyword>
<feature type="binding site" evidence="8">
    <location>
        <position position="109"/>
    </location>
    <ligand>
        <name>L-histidine</name>
        <dbReference type="ChEBI" id="CHEBI:57595"/>
    </ligand>
</feature>
<dbReference type="NCBIfam" id="TIGR00442">
    <property type="entry name" value="hisS"/>
    <property type="match status" value="1"/>
</dbReference>
<dbReference type="Pfam" id="PF13393">
    <property type="entry name" value="tRNA-synt_His"/>
    <property type="match status" value="2"/>
</dbReference>
<dbReference type="GO" id="GO:0006427">
    <property type="term" value="P:histidyl-tRNA aminoacylation"/>
    <property type="evidence" value="ECO:0007669"/>
    <property type="project" value="UniProtKB-UniRule"/>
</dbReference>
<dbReference type="InterPro" id="IPR015807">
    <property type="entry name" value="His-tRNA-ligase"/>
</dbReference>
<dbReference type="PANTHER" id="PTHR11476">
    <property type="entry name" value="HISTIDYL-TRNA SYNTHETASE"/>
    <property type="match status" value="1"/>
</dbReference>
<comment type="caution">
    <text evidence="10">The sequence shown here is derived from an EMBL/GenBank/DDBJ whole genome shotgun (WGS) entry which is preliminary data.</text>
</comment>
<dbReference type="PROSITE" id="PS50862">
    <property type="entry name" value="AA_TRNA_LIGASE_II"/>
    <property type="match status" value="1"/>
</dbReference>
<dbReference type="InterPro" id="IPR006195">
    <property type="entry name" value="aa-tRNA-synth_II"/>
</dbReference>
<evidence type="ECO:0000256" key="6">
    <source>
        <dbReference type="ARBA" id="ARBA00047639"/>
    </source>
</evidence>
<dbReference type="InterPro" id="IPR036621">
    <property type="entry name" value="Anticodon-bd_dom_sf"/>
</dbReference>
<reference evidence="10 11" key="1">
    <citation type="journal article" date="2016" name="Nat. Commun.">
        <title>Thousands of microbial genomes shed light on interconnected biogeochemical processes in an aquifer system.</title>
        <authorList>
            <person name="Anantharaman K."/>
            <person name="Brown C.T."/>
            <person name="Hug L.A."/>
            <person name="Sharon I."/>
            <person name="Castelle C.J."/>
            <person name="Probst A.J."/>
            <person name="Thomas B.C."/>
            <person name="Singh A."/>
            <person name="Wilkins M.J."/>
            <person name="Karaoz U."/>
            <person name="Brodie E.L."/>
            <person name="Williams K.H."/>
            <person name="Hubbard S.S."/>
            <person name="Banfield J.F."/>
        </authorList>
    </citation>
    <scope>NUCLEOTIDE SEQUENCE [LARGE SCALE GENOMIC DNA]</scope>
</reference>
<proteinExistence type="inferred from homology"/>
<dbReference type="Gene3D" id="3.30.930.10">
    <property type="entry name" value="Bira Bifunctional Protein, Domain 2"/>
    <property type="match status" value="1"/>
</dbReference>
<gene>
    <name evidence="7" type="primary">hisS</name>
    <name evidence="10" type="ORF">A2801_01075</name>
</gene>
<comment type="subcellular location">
    <subcellularLocation>
        <location evidence="7">Cytoplasm</location>
    </subcellularLocation>
</comment>
<evidence type="ECO:0000256" key="2">
    <source>
        <dbReference type="ARBA" id="ARBA00022741"/>
    </source>
</evidence>
<dbReference type="STRING" id="1802500.A2801_01075"/>
<keyword evidence="3 7" id="KW-0067">ATP-binding</keyword>
<dbReference type="CDD" id="cd00773">
    <property type="entry name" value="HisRS-like_core"/>
    <property type="match status" value="1"/>
</dbReference>
<keyword evidence="5 7" id="KW-0030">Aminoacyl-tRNA synthetase</keyword>
<evidence type="ECO:0000259" key="9">
    <source>
        <dbReference type="PROSITE" id="PS50862"/>
    </source>
</evidence>
<dbReference type="InterPro" id="IPR041715">
    <property type="entry name" value="HisRS-like_core"/>
</dbReference>
<dbReference type="HAMAP" id="MF_00127">
    <property type="entry name" value="His_tRNA_synth"/>
    <property type="match status" value="1"/>
</dbReference>
<dbReference type="PANTHER" id="PTHR11476:SF7">
    <property type="entry name" value="HISTIDINE--TRNA LIGASE"/>
    <property type="match status" value="1"/>
</dbReference>
<feature type="binding site" evidence="8">
    <location>
        <begin position="80"/>
        <end position="82"/>
    </location>
    <ligand>
        <name>L-histidine</name>
        <dbReference type="ChEBI" id="CHEBI:57595"/>
    </ligand>
</feature>
<protein>
    <recommendedName>
        <fullName evidence="7">Histidine--tRNA ligase</fullName>
        <ecNumber evidence="7">6.1.1.21</ecNumber>
    </recommendedName>
    <alternativeName>
        <fullName evidence="7">Histidyl-tRNA synthetase</fullName>
        <shortName evidence="7">HisRS</shortName>
    </alternativeName>
</protein>